<dbReference type="AlphaFoldDB" id="A0A9N8ENH8"/>
<gene>
    <name evidence="1" type="ORF">SEMRO_1230_G254520.1</name>
</gene>
<reference evidence="1" key="1">
    <citation type="submission" date="2020-06" db="EMBL/GenBank/DDBJ databases">
        <authorList>
            <consortium name="Plant Systems Biology data submission"/>
        </authorList>
    </citation>
    <scope>NUCLEOTIDE SEQUENCE</scope>
    <source>
        <strain evidence="1">D6</strain>
    </source>
</reference>
<organism evidence="1 2">
    <name type="scientific">Seminavis robusta</name>
    <dbReference type="NCBI Taxonomy" id="568900"/>
    <lineage>
        <taxon>Eukaryota</taxon>
        <taxon>Sar</taxon>
        <taxon>Stramenopiles</taxon>
        <taxon>Ochrophyta</taxon>
        <taxon>Bacillariophyta</taxon>
        <taxon>Bacillariophyceae</taxon>
        <taxon>Bacillariophycidae</taxon>
        <taxon>Naviculales</taxon>
        <taxon>Naviculaceae</taxon>
        <taxon>Seminavis</taxon>
    </lineage>
</organism>
<accession>A0A9N8ENH8</accession>
<evidence type="ECO:0000313" key="1">
    <source>
        <dbReference type="EMBL" id="CAB9521765.1"/>
    </source>
</evidence>
<keyword evidence="2" id="KW-1185">Reference proteome</keyword>
<sequence length="423" mass="47910">MEAEKDLEDAVSEARAVVTTKFCGAEVAVVGLSPCYWSHISMHIADIHHLQLVNGIPCLQRCNTQNNQQQCYPVSKCCLVGTIAYEASSHKFVLDDGTGLVDVIFWGGPLHADQGIYALPPLATSTTDHHPSTQSLWSVGDRVRVLGRIECMSVSEHCHRVNMMETVPVELRKGMFEIHASIMEPLVQPNDNNNTNNNELNWEANHWIKSIQATQPATNTDNPIGLRNANDTVTWLGPKIANDVCHRRKFPSADDTLGAWRVFGVHCHCDVPYKDALLYCHCQATPEPLDPNFQYRDALLQVLLQMEQEHHHRQQQENMDLRFIYRTVANHAPLNQVAMQVVSQQGSVQQLVVATFRALRKDGILYLLDEKTDTYLLLSTQSVLEPYVTRAKSRRWRRVPIYLQQVPSARIQYVKRCLDKTNG</sequence>
<dbReference type="Proteomes" id="UP001153069">
    <property type="component" value="Unassembled WGS sequence"/>
</dbReference>
<protein>
    <recommendedName>
        <fullName evidence="3">CST complex subunit Stn1 N-terminal domain-containing protein</fullName>
    </recommendedName>
</protein>
<evidence type="ECO:0000313" key="2">
    <source>
        <dbReference type="Proteomes" id="UP001153069"/>
    </source>
</evidence>
<dbReference type="OrthoDB" id="77828at2759"/>
<proteinExistence type="predicted"/>
<dbReference type="InterPro" id="IPR012340">
    <property type="entry name" value="NA-bd_OB-fold"/>
</dbReference>
<dbReference type="Gene3D" id="2.40.50.140">
    <property type="entry name" value="Nucleic acid-binding proteins"/>
    <property type="match status" value="1"/>
</dbReference>
<dbReference type="EMBL" id="CAICTM010001228">
    <property type="protein sequence ID" value="CAB9521765.1"/>
    <property type="molecule type" value="Genomic_DNA"/>
</dbReference>
<evidence type="ECO:0008006" key="3">
    <source>
        <dbReference type="Google" id="ProtNLM"/>
    </source>
</evidence>
<comment type="caution">
    <text evidence="1">The sequence shown here is derived from an EMBL/GenBank/DDBJ whole genome shotgun (WGS) entry which is preliminary data.</text>
</comment>
<name>A0A9N8ENH8_9STRA</name>